<gene>
    <name evidence="1" type="ORF">HNR39_002671</name>
</gene>
<dbReference type="AlphaFoldDB" id="A0A840RWN2"/>
<evidence type="ECO:0008006" key="3">
    <source>
        <dbReference type="Google" id="ProtNLM"/>
    </source>
</evidence>
<accession>A0A840RWN2</accession>
<proteinExistence type="predicted"/>
<organism evidence="1 2">
    <name type="scientific">Glaciimonas immobilis</name>
    <dbReference type="NCBI Taxonomy" id="728004"/>
    <lineage>
        <taxon>Bacteria</taxon>
        <taxon>Pseudomonadati</taxon>
        <taxon>Pseudomonadota</taxon>
        <taxon>Betaproteobacteria</taxon>
        <taxon>Burkholderiales</taxon>
        <taxon>Oxalobacteraceae</taxon>
        <taxon>Glaciimonas</taxon>
    </lineage>
</organism>
<dbReference type="EMBL" id="JACHHQ010000005">
    <property type="protein sequence ID" value="MBB5200829.1"/>
    <property type="molecule type" value="Genomic_DNA"/>
</dbReference>
<protein>
    <recommendedName>
        <fullName evidence="3">DUF551 domain-containing protein</fullName>
    </recommendedName>
</protein>
<evidence type="ECO:0000313" key="1">
    <source>
        <dbReference type="EMBL" id="MBB5200829.1"/>
    </source>
</evidence>
<dbReference type="RefSeq" id="WP_168055723.1">
    <property type="nucleotide sequence ID" value="NZ_JAAOZT010000007.1"/>
</dbReference>
<keyword evidence="2" id="KW-1185">Reference proteome</keyword>
<reference evidence="1 2" key="1">
    <citation type="submission" date="2020-08" db="EMBL/GenBank/DDBJ databases">
        <title>Genomic Encyclopedia of Type Strains, Phase IV (KMG-IV): sequencing the most valuable type-strain genomes for metagenomic binning, comparative biology and taxonomic classification.</title>
        <authorList>
            <person name="Goeker M."/>
        </authorList>
    </citation>
    <scope>NUCLEOTIDE SEQUENCE [LARGE SCALE GENOMIC DNA]</scope>
    <source>
        <strain evidence="1 2">DSM 23240</strain>
    </source>
</reference>
<name>A0A840RWN2_9BURK</name>
<dbReference type="Proteomes" id="UP000571084">
    <property type="component" value="Unassembled WGS sequence"/>
</dbReference>
<evidence type="ECO:0000313" key="2">
    <source>
        <dbReference type="Proteomes" id="UP000571084"/>
    </source>
</evidence>
<sequence>MSDLICRKTMRVCQQQSMCAPFEGCGELGPSKYAQYLPSVLPIAVLSPLMQFYVADAVGDTGNPMSVPDGWLMVQKVPTSDMMAAMTFAGEDMLIKWGDALALAPTPPVAVIPVSGWISVSDGVPNIGRGNEDDFWVACTRAHDQKQYVFIATYLNGKGCYSEDGEPLLFNGWHNSVEHHDFDSFYEAIDVHGDMVTHWQILAKPLPPVPDKGE</sequence>
<comment type="caution">
    <text evidence="1">The sequence shown here is derived from an EMBL/GenBank/DDBJ whole genome shotgun (WGS) entry which is preliminary data.</text>
</comment>